<protein>
    <submittedName>
        <fullName evidence="2">Uncharacterized protein</fullName>
    </submittedName>
</protein>
<feature type="compositionally biased region" description="Polar residues" evidence="1">
    <location>
        <begin position="185"/>
        <end position="214"/>
    </location>
</feature>
<feature type="compositionally biased region" description="Basic and acidic residues" evidence="1">
    <location>
        <begin position="231"/>
        <end position="246"/>
    </location>
</feature>
<dbReference type="Gene3D" id="3.90.930.1">
    <property type="match status" value="1"/>
</dbReference>
<feature type="region of interest" description="Disordered" evidence="1">
    <location>
        <begin position="184"/>
        <end position="288"/>
    </location>
</feature>
<dbReference type="Proteomes" id="UP000198280">
    <property type="component" value="Unassembled WGS sequence"/>
</dbReference>
<feature type="compositionally biased region" description="Polar residues" evidence="1">
    <location>
        <begin position="221"/>
        <end position="230"/>
    </location>
</feature>
<dbReference type="EMBL" id="FZOF01000010">
    <property type="protein sequence ID" value="SNS89337.1"/>
    <property type="molecule type" value="Genomic_DNA"/>
</dbReference>
<dbReference type="AlphaFoldDB" id="A0A239I710"/>
<evidence type="ECO:0000313" key="2">
    <source>
        <dbReference type="EMBL" id="SNS89337.1"/>
    </source>
</evidence>
<keyword evidence="3" id="KW-1185">Reference proteome</keyword>
<evidence type="ECO:0000256" key="1">
    <source>
        <dbReference type="SAM" id="MobiDB-lite"/>
    </source>
</evidence>
<reference evidence="2 3" key="1">
    <citation type="submission" date="2017-06" db="EMBL/GenBank/DDBJ databases">
        <authorList>
            <person name="Kim H.J."/>
            <person name="Triplett B.A."/>
        </authorList>
    </citation>
    <scope>NUCLEOTIDE SEQUENCE [LARGE SCALE GENOMIC DNA]</scope>
    <source>
        <strain evidence="2 3">CGMCC 4.1858</strain>
    </source>
</reference>
<organism evidence="2 3">
    <name type="scientific">Actinacidiphila glaucinigra</name>
    <dbReference type="NCBI Taxonomy" id="235986"/>
    <lineage>
        <taxon>Bacteria</taxon>
        <taxon>Bacillati</taxon>
        <taxon>Actinomycetota</taxon>
        <taxon>Actinomycetes</taxon>
        <taxon>Kitasatosporales</taxon>
        <taxon>Streptomycetaceae</taxon>
        <taxon>Actinacidiphila</taxon>
    </lineage>
</organism>
<proteinExistence type="predicted"/>
<dbReference type="RefSeq" id="WP_089225476.1">
    <property type="nucleotide sequence ID" value="NZ_FZOF01000010.1"/>
</dbReference>
<dbReference type="OrthoDB" id="4350368at2"/>
<name>A0A239I710_9ACTN</name>
<sequence>MPEIKIDYDVLNAAKRDLDALAGEIDPLITKGVFGRLGSGSGEAEAILGHEGVASAMSLFHTNASSTMKRADKGLKELASAFGGVGEAFREFDRELGAEMGVMSANLHVQNWRQKKDLWDYKQSHLKDCEGPGELPDFCSATDPGDTPPDFHVDTPNGSIDSHVEVDKDGKVIKEVTTVKYDGSEYTSTTNYNGPSYTTDTKYPDGSTSHTVANINGDGSGSMTVTGSDGSHTEYTRGPKGADGKAPEWTWSGGDKPGGGPEDPKNPNNPDTHPQNPGTHGGTNPKIA</sequence>
<gene>
    <name evidence="2" type="ORF">SAMN05216252_11017</name>
</gene>
<evidence type="ECO:0000313" key="3">
    <source>
        <dbReference type="Proteomes" id="UP000198280"/>
    </source>
</evidence>
<accession>A0A239I710</accession>